<evidence type="ECO:0000256" key="1">
    <source>
        <dbReference type="SAM" id="MobiDB-lite"/>
    </source>
</evidence>
<protein>
    <submittedName>
        <fullName evidence="2">Uncharacterized protein</fullName>
    </submittedName>
</protein>
<feature type="region of interest" description="Disordered" evidence="1">
    <location>
        <begin position="33"/>
        <end position="53"/>
    </location>
</feature>
<sequence length="53" mass="5732">MAVLMVRATVRPECVDDLEAALRKMFAAIEVERPEGGASAKGGQDSVRADRTR</sequence>
<dbReference type="Proteomes" id="UP000217446">
    <property type="component" value="Unassembled WGS sequence"/>
</dbReference>
<evidence type="ECO:0000313" key="2">
    <source>
        <dbReference type="EMBL" id="GAX53185.1"/>
    </source>
</evidence>
<name>A0A250VG85_STROL</name>
<dbReference type="RefSeq" id="WP_159064396.1">
    <property type="nucleotide sequence ID" value="NZ_BDQI01000009.1"/>
</dbReference>
<gene>
    <name evidence="2" type="ORF">SO3561_04712</name>
</gene>
<organism evidence="2 3">
    <name type="scientific">Streptomyces olivochromogenes</name>
    <dbReference type="NCBI Taxonomy" id="1963"/>
    <lineage>
        <taxon>Bacteria</taxon>
        <taxon>Bacillati</taxon>
        <taxon>Actinomycetota</taxon>
        <taxon>Actinomycetes</taxon>
        <taxon>Kitasatosporales</taxon>
        <taxon>Streptomycetaceae</taxon>
        <taxon>Streptomyces</taxon>
    </lineage>
</organism>
<accession>A0A250VG85</accession>
<dbReference type="AlphaFoldDB" id="A0A250VG85"/>
<proteinExistence type="predicted"/>
<keyword evidence="3" id="KW-1185">Reference proteome</keyword>
<dbReference type="EMBL" id="BDQI01000009">
    <property type="protein sequence ID" value="GAX53185.1"/>
    <property type="molecule type" value="Genomic_DNA"/>
</dbReference>
<evidence type="ECO:0000313" key="3">
    <source>
        <dbReference type="Proteomes" id="UP000217446"/>
    </source>
</evidence>
<reference evidence="3" key="1">
    <citation type="submission" date="2017-05" db="EMBL/GenBank/DDBJ databases">
        <title>Streptomyces olivochromogenes NBRC 3561 whole genome shotgun sequence.</title>
        <authorList>
            <person name="Dohra H."/>
            <person name="Kodani S."/>
        </authorList>
    </citation>
    <scope>NUCLEOTIDE SEQUENCE [LARGE SCALE GENOMIC DNA]</scope>
    <source>
        <strain evidence="3">NBRC 3561</strain>
    </source>
</reference>
<comment type="caution">
    <text evidence="2">The sequence shown here is derived from an EMBL/GenBank/DDBJ whole genome shotgun (WGS) entry which is preliminary data.</text>
</comment>